<evidence type="ECO:0000313" key="2">
    <source>
        <dbReference type="Proteomes" id="UP001570071"/>
    </source>
</evidence>
<dbReference type="RefSeq" id="WP_372121877.1">
    <property type="nucleotide sequence ID" value="NZ_JBFSSG010000001.1"/>
</dbReference>
<sequence length="55" mass="6208">MLNLIIDQNNLKLSELPEIGGKSLVSLILKGKRSITLPHIKALSERFNIPTYMFV</sequence>
<accession>A0ABV4MRK9</accession>
<dbReference type="PANTHER" id="PTHR40455">
    <property type="entry name" value="ANTITOXIN HIGA"/>
    <property type="match status" value="1"/>
</dbReference>
<organism evidence="1 2">
    <name type="scientific">Vibrio pomeroyi</name>
    <dbReference type="NCBI Taxonomy" id="198832"/>
    <lineage>
        <taxon>Bacteria</taxon>
        <taxon>Pseudomonadati</taxon>
        <taxon>Pseudomonadota</taxon>
        <taxon>Gammaproteobacteria</taxon>
        <taxon>Vibrionales</taxon>
        <taxon>Vibrionaceae</taxon>
        <taxon>Vibrio</taxon>
    </lineage>
</organism>
<keyword evidence="2" id="KW-1185">Reference proteome</keyword>
<name>A0ABV4MRK9_9VIBR</name>
<dbReference type="Proteomes" id="UP001570071">
    <property type="component" value="Unassembled WGS sequence"/>
</dbReference>
<protein>
    <recommendedName>
        <fullName evidence="3">HTH cro/C1-type domain-containing protein</fullName>
    </recommendedName>
</protein>
<dbReference type="EMBL" id="JBFSSG010000001">
    <property type="protein sequence ID" value="MEZ8719770.1"/>
    <property type="molecule type" value="Genomic_DNA"/>
</dbReference>
<comment type="caution">
    <text evidence="1">The sequence shown here is derived from an EMBL/GenBank/DDBJ whole genome shotgun (WGS) entry which is preliminary data.</text>
</comment>
<reference evidence="1 2" key="1">
    <citation type="journal article" date="2024" name="ISME J.">
        <title>Tailless and filamentous prophages are predominant in marine Vibrio.</title>
        <authorList>
            <person name="Steensen K."/>
            <person name="Seneca J."/>
            <person name="Bartlau N."/>
            <person name="Yu X.A."/>
            <person name="Hussain F.A."/>
            <person name="Polz M.F."/>
        </authorList>
    </citation>
    <scope>NUCLEOTIDE SEQUENCE [LARGE SCALE GENOMIC DNA]</scope>
    <source>
        <strain evidence="1 2">10N.239.312.F12</strain>
    </source>
</reference>
<proteinExistence type="predicted"/>
<gene>
    <name evidence="1" type="ORF">AB6D66_01735</name>
</gene>
<dbReference type="PANTHER" id="PTHR40455:SF1">
    <property type="entry name" value="ANTITOXIN HIGA"/>
    <property type="match status" value="1"/>
</dbReference>
<evidence type="ECO:0000313" key="1">
    <source>
        <dbReference type="EMBL" id="MEZ8719770.1"/>
    </source>
</evidence>
<evidence type="ECO:0008006" key="3">
    <source>
        <dbReference type="Google" id="ProtNLM"/>
    </source>
</evidence>
<dbReference type="InterPro" id="IPR039060">
    <property type="entry name" value="Antitox_HigA"/>
</dbReference>